<dbReference type="RefSeq" id="WP_090172866.1">
    <property type="nucleotide sequence ID" value="NZ_FMXR01000007.1"/>
</dbReference>
<dbReference type="PRINTS" id="PR00625">
    <property type="entry name" value="JDOMAIN"/>
</dbReference>
<dbReference type="PROSITE" id="PS00636">
    <property type="entry name" value="DNAJ_1"/>
    <property type="match status" value="1"/>
</dbReference>
<proteinExistence type="predicted"/>
<dbReference type="SUPFAM" id="SSF46565">
    <property type="entry name" value="Chaperone J-domain"/>
    <property type="match status" value="1"/>
</dbReference>
<dbReference type="Proteomes" id="UP000199228">
    <property type="component" value="Unassembled WGS sequence"/>
</dbReference>
<accession>A0A1G6AXF7</accession>
<dbReference type="STRING" id="1732.SAMN02910417_01000"/>
<dbReference type="GO" id="GO:0008270">
    <property type="term" value="F:zinc ion binding"/>
    <property type="evidence" value="ECO:0007669"/>
    <property type="project" value="UniProtKB-KW"/>
</dbReference>
<dbReference type="InterPro" id="IPR036869">
    <property type="entry name" value="J_dom_sf"/>
</dbReference>
<name>A0A1G6AXF7_EUBOX</name>
<dbReference type="GO" id="GO:0042026">
    <property type="term" value="P:protein refolding"/>
    <property type="evidence" value="ECO:0007669"/>
    <property type="project" value="TreeGrafter"/>
</dbReference>
<dbReference type="PANTHER" id="PTHR43096:SF52">
    <property type="entry name" value="DNAJ HOMOLOG 1, MITOCHONDRIAL-RELATED"/>
    <property type="match status" value="1"/>
</dbReference>
<dbReference type="FunFam" id="2.60.260.20:FF:000005">
    <property type="entry name" value="Chaperone protein dnaJ 1, mitochondrial"/>
    <property type="match status" value="1"/>
</dbReference>
<keyword evidence="2" id="KW-0479">Metal-binding</keyword>
<protein>
    <submittedName>
        <fullName evidence="8">Molecular chaperone DnaJ</fullName>
    </submittedName>
</protein>
<dbReference type="GO" id="GO:0005737">
    <property type="term" value="C:cytoplasm"/>
    <property type="evidence" value="ECO:0007669"/>
    <property type="project" value="TreeGrafter"/>
</dbReference>
<dbReference type="Gene3D" id="1.10.287.110">
    <property type="entry name" value="DnaJ domain"/>
    <property type="match status" value="1"/>
</dbReference>
<keyword evidence="5" id="KW-0862">Zinc</keyword>
<dbReference type="CDD" id="cd06257">
    <property type="entry name" value="DnaJ"/>
    <property type="match status" value="1"/>
</dbReference>
<evidence type="ECO:0000256" key="6">
    <source>
        <dbReference type="ARBA" id="ARBA00023186"/>
    </source>
</evidence>
<evidence type="ECO:0000313" key="9">
    <source>
        <dbReference type="Proteomes" id="UP000199228"/>
    </source>
</evidence>
<keyword evidence="4" id="KW-0863">Zinc-finger</keyword>
<dbReference type="OrthoDB" id="9779889at2"/>
<dbReference type="Pfam" id="PF01556">
    <property type="entry name" value="DnaJ_C"/>
    <property type="match status" value="1"/>
</dbReference>
<dbReference type="EMBL" id="FMXR01000007">
    <property type="protein sequence ID" value="SDB13087.1"/>
    <property type="molecule type" value="Genomic_DNA"/>
</dbReference>
<evidence type="ECO:0000256" key="2">
    <source>
        <dbReference type="ARBA" id="ARBA00022723"/>
    </source>
</evidence>
<dbReference type="GO" id="GO:0006260">
    <property type="term" value="P:DNA replication"/>
    <property type="evidence" value="ECO:0007669"/>
    <property type="project" value="UniProtKB-KW"/>
</dbReference>
<dbReference type="InterPro" id="IPR001623">
    <property type="entry name" value="DnaJ_domain"/>
</dbReference>
<sequence length="310" mass="34231">MVAKKDYYDVLGVGRLADASEIKKAYRRLAKKYHPDTNKDPKAEEMFKDVTEAYNVLSDEKKKKLYDEFGMMGLEEGFDADAARRYAGRQGTDGGFHFEYQNDGMDLDLDDLLSGMFGGFGGFKTGGFHANHDYGMRGEDITAEIAIDFRDAIWGCDHTIVIQDAHTGQTRNLSVHIPAGIDSGKTIRLKGQGNPGYHNAASGDVLLKVKVNEDKEYTRKGDDLYTTVRIPYTTAVLGGTARVHTLYGDVECVIKAGTQAGSKIRIRSKGAPHMKDPSKKGNLYVTVEIQVPKHVSAKAKELLKELQNVS</sequence>
<dbReference type="SMART" id="SM00271">
    <property type="entry name" value="DnaJ"/>
    <property type="match status" value="1"/>
</dbReference>
<keyword evidence="3" id="KW-0677">Repeat</keyword>
<dbReference type="Gene3D" id="2.60.260.20">
    <property type="entry name" value="Urease metallochaperone UreE, N-terminal domain"/>
    <property type="match status" value="2"/>
</dbReference>
<dbReference type="SUPFAM" id="SSF49493">
    <property type="entry name" value="HSP40/DnaJ peptide-binding domain"/>
    <property type="match status" value="2"/>
</dbReference>
<dbReference type="PROSITE" id="PS50076">
    <property type="entry name" value="DNAJ_2"/>
    <property type="match status" value="1"/>
</dbReference>
<gene>
    <name evidence="8" type="ORF">SAMN02910417_01000</name>
</gene>
<feature type="domain" description="J" evidence="7">
    <location>
        <begin position="6"/>
        <end position="70"/>
    </location>
</feature>
<organism evidence="8 9">
    <name type="scientific">Eubacterium oxidoreducens</name>
    <dbReference type="NCBI Taxonomy" id="1732"/>
    <lineage>
        <taxon>Bacteria</taxon>
        <taxon>Bacillati</taxon>
        <taxon>Bacillota</taxon>
        <taxon>Clostridia</taxon>
        <taxon>Eubacteriales</taxon>
        <taxon>Eubacteriaceae</taxon>
        <taxon>Eubacterium</taxon>
    </lineage>
</organism>
<evidence type="ECO:0000256" key="4">
    <source>
        <dbReference type="ARBA" id="ARBA00022771"/>
    </source>
</evidence>
<evidence type="ECO:0000313" key="8">
    <source>
        <dbReference type="EMBL" id="SDB13087.1"/>
    </source>
</evidence>
<dbReference type="InterPro" id="IPR008971">
    <property type="entry name" value="HSP40/DnaJ_pept-bd"/>
</dbReference>
<dbReference type="AlphaFoldDB" id="A0A1G6AXF7"/>
<evidence type="ECO:0000256" key="3">
    <source>
        <dbReference type="ARBA" id="ARBA00022737"/>
    </source>
</evidence>
<dbReference type="InterPro" id="IPR002939">
    <property type="entry name" value="DnaJ_C"/>
</dbReference>
<evidence type="ECO:0000259" key="7">
    <source>
        <dbReference type="PROSITE" id="PS50076"/>
    </source>
</evidence>
<dbReference type="PANTHER" id="PTHR43096">
    <property type="entry name" value="DNAJ HOMOLOG 1, MITOCHONDRIAL-RELATED"/>
    <property type="match status" value="1"/>
</dbReference>
<keyword evidence="9" id="KW-1185">Reference proteome</keyword>
<reference evidence="8 9" key="1">
    <citation type="submission" date="2016-10" db="EMBL/GenBank/DDBJ databases">
        <authorList>
            <person name="de Groot N.N."/>
        </authorList>
    </citation>
    <scope>NUCLEOTIDE SEQUENCE [LARGE SCALE GENOMIC DNA]</scope>
    <source>
        <strain evidence="8 9">DSM 3217</strain>
    </source>
</reference>
<evidence type="ECO:0000256" key="1">
    <source>
        <dbReference type="ARBA" id="ARBA00022705"/>
    </source>
</evidence>
<dbReference type="GO" id="GO:0051082">
    <property type="term" value="F:unfolded protein binding"/>
    <property type="evidence" value="ECO:0007669"/>
    <property type="project" value="InterPro"/>
</dbReference>
<keyword evidence="1" id="KW-0235">DNA replication</keyword>
<dbReference type="Pfam" id="PF00226">
    <property type="entry name" value="DnaJ"/>
    <property type="match status" value="1"/>
</dbReference>
<keyword evidence="6" id="KW-0143">Chaperone</keyword>
<dbReference type="CDD" id="cd10747">
    <property type="entry name" value="DnaJ_C"/>
    <property type="match status" value="1"/>
</dbReference>
<evidence type="ECO:0000256" key="5">
    <source>
        <dbReference type="ARBA" id="ARBA00022833"/>
    </source>
</evidence>
<dbReference type="InterPro" id="IPR018253">
    <property type="entry name" value="DnaJ_domain_CS"/>
</dbReference>